<sequence length="184" mass="19812">MGIFNKIRGGAGSGRGDNPHQLKPAVGAKVDTHTVRDDSQNTTQAMTQRRADRDANPQKEGYGPGYLKPGTKPAPIKIGAEYTTYHESSSPEGKAILKDKKKTAKALKNVNNPKVMDEARAAGGSFKVAKDEETKRMDSNRRIAGGEGTPFSEKPSGSEAAFLEGGPKAEQAYRQGENRKRNAK</sequence>
<name>A0A6J7WVY7_9CAUD</name>
<organism evidence="2">
    <name type="scientific">uncultured Caudovirales phage</name>
    <dbReference type="NCBI Taxonomy" id="2100421"/>
    <lineage>
        <taxon>Viruses</taxon>
        <taxon>Duplodnaviria</taxon>
        <taxon>Heunggongvirae</taxon>
        <taxon>Uroviricota</taxon>
        <taxon>Caudoviricetes</taxon>
        <taxon>Peduoviridae</taxon>
        <taxon>Maltschvirus</taxon>
        <taxon>Maltschvirus maltsch</taxon>
    </lineage>
</organism>
<protein>
    <submittedName>
        <fullName evidence="2">Uncharacterized protein</fullName>
    </submittedName>
</protein>
<reference evidence="2" key="1">
    <citation type="submission" date="2020-05" db="EMBL/GenBank/DDBJ databases">
        <authorList>
            <person name="Chiriac C."/>
            <person name="Salcher M."/>
            <person name="Ghai R."/>
            <person name="Kavagutti S V."/>
        </authorList>
    </citation>
    <scope>NUCLEOTIDE SEQUENCE</scope>
</reference>
<evidence type="ECO:0000313" key="2">
    <source>
        <dbReference type="EMBL" id="CAB5222279.1"/>
    </source>
</evidence>
<feature type="region of interest" description="Disordered" evidence="1">
    <location>
        <begin position="1"/>
        <end position="76"/>
    </location>
</feature>
<dbReference type="EMBL" id="LR798301">
    <property type="protein sequence ID" value="CAB5222279.1"/>
    <property type="molecule type" value="Genomic_DNA"/>
</dbReference>
<feature type="region of interest" description="Disordered" evidence="1">
    <location>
        <begin position="107"/>
        <end position="184"/>
    </location>
</feature>
<accession>A0A6J7WVY7</accession>
<feature type="compositionally biased region" description="Basic and acidic residues" evidence="1">
    <location>
        <begin position="30"/>
        <end position="39"/>
    </location>
</feature>
<feature type="compositionally biased region" description="Basic and acidic residues" evidence="1">
    <location>
        <begin position="128"/>
        <end position="141"/>
    </location>
</feature>
<evidence type="ECO:0000256" key="1">
    <source>
        <dbReference type="SAM" id="MobiDB-lite"/>
    </source>
</evidence>
<gene>
    <name evidence="2" type="ORF">UFOVP361_79</name>
</gene>
<proteinExistence type="predicted"/>